<dbReference type="AlphaFoldDB" id="A0ABD3H6S4"/>
<proteinExistence type="predicted"/>
<comment type="caution">
    <text evidence="2">The sequence shown here is derived from an EMBL/GenBank/DDBJ whole genome shotgun (WGS) entry which is preliminary data.</text>
</comment>
<sequence length="98" mass="10388">MASNSLLCRRLCGALLLVLLLVCHLEMAVCEDTKARDSTAVALPDDESSSTLAANRQIGVVKTVARRGTGSGRGGSGTVARAKPRLSNFDVLKDFERV</sequence>
<dbReference type="Proteomes" id="UP001633002">
    <property type="component" value="Unassembled WGS sequence"/>
</dbReference>
<protein>
    <submittedName>
        <fullName evidence="2">Uncharacterized protein</fullName>
    </submittedName>
</protein>
<feature type="signal peptide" evidence="1">
    <location>
        <begin position="1"/>
        <end position="30"/>
    </location>
</feature>
<organism evidence="2 3">
    <name type="scientific">Riccia sorocarpa</name>
    <dbReference type="NCBI Taxonomy" id="122646"/>
    <lineage>
        <taxon>Eukaryota</taxon>
        <taxon>Viridiplantae</taxon>
        <taxon>Streptophyta</taxon>
        <taxon>Embryophyta</taxon>
        <taxon>Marchantiophyta</taxon>
        <taxon>Marchantiopsida</taxon>
        <taxon>Marchantiidae</taxon>
        <taxon>Marchantiales</taxon>
        <taxon>Ricciaceae</taxon>
        <taxon>Riccia</taxon>
    </lineage>
</organism>
<feature type="chain" id="PRO_5044863200" evidence="1">
    <location>
        <begin position="31"/>
        <end position="98"/>
    </location>
</feature>
<evidence type="ECO:0000313" key="2">
    <source>
        <dbReference type="EMBL" id="KAL3687163.1"/>
    </source>
</evidence>
<keyword evidence="3" id="KW-1185">Reference proteome</keyword>
<name>A0ABD3H6S4_9MARC</name>
<reference evidence="2 3" key="1">
    <citation type="submission" date="2024-09" db="EMBL/GenBank/DDBJ databases">
        <title>Chromosome-scale assembly of Riccia sorocarpa.</title>
        <authorList>
            <person name="Paukszto L."/>
        </authorList>
    </citation>
    <scope>NUCLEOTIDE SEQUENCE [LARGE SCALE GENOMIC DNA]</scope>
    <source>
        <strain evidence="2">LP-2024</strain>
        <tissue evidence="2">Aerial parts of the thallus</tissue>
    </source>
</reference>
<dbReference type="EMBL" id="JBJQOH010000004">
    <property type="protein sequence ID" value="KAL3687163.1"/>
    <property type="molecule type" value="Genomic_DNA"/>
</dbReference>
<accession>A0ABD3H6S4</accession>
<evidence type="ECO:0000256" key="1">
    <source>
        <dbReference type="SAM" id="SignalP"/>
    </source>
</evidence>
<evidence type="ECO:0000313" key="3">
    <source>
        <dbReference type="Proteomes" id="UP001633002"/>
    </source>
</evidence>
<keyword evidence="1" id="KW-0732">Signal</keyword>
<gene>
    <name evidence="2" type="ORF">R1sor_013472</name>
</gene>